<evidence type="ECO:0000256" key="1">
    <source>
        <dbReference type="ARBA" id="ARBA00022448"/>
    </source>
</evidence>
<dbReference type="AlphaFoldDB" id="A0A5R8KFR6"/>
<dbReference type="Pfam" id="PF13746">
    <property type="entry name" value="Fer4_18"/>
    <property type="match status" value="1"/>
</dbReference>
<dbReference type="InterPro" id="IPR032879">
    <property type="entry name" value="FixG_C"/>
</dbReference>
<reference evidence="9 10" key="1">
    <citation type="submission" date="2019-05" db="EMBL/GenBank/DDBJ databases">
        <title>Verrucobacter flavum gen. nov., sp. nov. a new member of the family Verrucomicrobiaceae.</title>
        <authorList>
            <person name="Szuroczki S."/>
            <person name="Abbaszade G."/>
            <person name="Szabo A."/>
            <person name="Felfoldi T."/>
            <person name="Schumann P."/>
            <person name="Boka K."/>
            <person name="Keki Z."/>
            <person name="Toumi M."/>
            <person name="Toth E."/>
        </authorList>
    </citation>
    <scope>NUCLEOTIDE SEQUENCE [LARGE SCALE GENOMIC DNA]</scope>
    <source>
        <strain evidence="9 10">MG-N-17</strain>
    </source>
</reference>
<keyword evidence="7" id="KW-0472">Membrane</keyword>
<evidence type="ECO:0000256" key="7">
    <source>
        <dbReference type="SAM" id="Phobius"/>
    </source>
</evidence>
<feature type="transmembrane region" description="Helical" evidence="7">
    <location>
        <begin position="38"/>
        <end position="55"/>
    </location>
</feature>
<keyword evidence="6" id="KW-0411">Iron-sulfur</keyword>
<evidence type="ECO:0000256" key="3">
    <source>
        <dbReference type="ARBA" id="ARBA00022723"/>
    </source>
</evidence>
<feature type="transmembrane region" description="Helical" evidence="7">
    <location>
        <begin position="158"/>
        <end position="180"/>
    </location>
</feature>
<dbReference type="PANTHER" id="PTHR30176:SF3">
    <property type="entry name" value="FERREDOXIN-TYPE PROTEIN NAPH"/>
    <property type="match status" value="1"/>
</dbReference>
<dbReference type="GO" id="GO:0005886">
    <property type="term" value="C:plasma membrane"/>
    <property type="evidence" value="ECO:0007669"/>
    <property type="project" value="TreeGrafter"/>
</dbReference>
<evidence type="ECO:0000313" key="9">
    <source>
        <dbReference type="EMBL" id="TLD70805.1"/>
    </source>
</evidence>
<dbReference type="Pfam" id="PF12801">
    <property type="entry name" value="Fer4_5"/>
    <property type="match status" value="1"/>
</dbReference>
<feature type="transmembrane region" description="Helical" evidence="7">
    <location>
        <begin position="192"/>
        <end position="212"/>
    </location>
</feature>
<keyword evidence="4" id="KW-0249">Electron transport</keyword>
<name>A0A5R8KFR6_9BACT</name>
<feature type="domain" description="4Fe-4S ferredoxin-type" evidence="8">
    <location>
        <begin position="249"/>
        <end position="279"/>
    </location>
</feature>
<dbReference type="InterPro" id="IPR017900">
    <property type="entry name" value="4Fe4S_Fe_S_CS"/>
</dbReference>
<sequence>MPPITPNLDSVTTIAKDGSRQMLHPADVRGPFAHWRRLTALVLILVYIALPWIPINGHPAVFFDTANLRFHFLGITFATQDLWLGFFVVTGLAFSLYYLSAFFGRVWCGWTCPYTVFLEHIFRRVERLIEGDAVQRRKLDSAPWTSRKIRLRLLKHSIYLLLSTLIAHIFISYFISLRTLYQWMQGPPTQHLLAFGIMLFLTGAIYFSFSWFREQFCIILCPYGRLQSALTDDHTVVIGYDKIRGEPRGKSTPDAPAGDCVNCLRCVQVCPTGIDIRNGLQMECIGCTACVDACNDVMIRLKRPTGLVRFDSMVGLQGGKTRYLRPRTLLYTVFFAIGIIVFAFGFSTIKPLRISSTRMTGAPYFLTENLIRNQFQVRIINKRNIHVDYQITLPPDAPAGLQISGTNDPVTVAPGAESIRILVLTLPKQNYQDGPIKTLIHVTELLPKGATATRAVEFLGPDPRIQNDDYLNPQNYLK</sequence>
<dbReference type="InterPro" id="IPR017896">
    <property type="entry name" value="4Fe4S_Fe-S-bd"/>
</dbReference>
<dbReference type="PANTHER" id="PTHR30176">
    <property type="entry name" value="FERREDOXIN-TYPE PROTEIN NAPH"/>
    <property type="match status" value="1"/>
</dbReference>
<dbReference type="InterPro" id="IPR014116">
    <property type="entry name" value="Cyt_c_oxidase_cbb3_FixG"/>
</dbReference>
<evidence type="ECO:0000256" key="6">
    <source>
        <dbReference type="ARBA" id="ARBA00023014"/>
    </source>
</evidence>
<evidence type="ECO:0000256" key="5">
    <source>
        <dbReference type="ARBA" id="ARBA00023004"/>
    </source>
</evidence>
<keyword evidence="3" id="KW-0479">Metal-binding</keyword>
<dbReference type="PROSITE" id="PS51379">
    <property type="entry name" value="4FE4S_FER_2"/>
    <property type="match status" value="1"/>
</dbReference>
<evidence type="ECO:0000256" key="4">
    <source>
        <dbReference type="ARBA" id="ARBA00022982"/>
    </source>
</evidence>
<evidence type="ECO:0000259" key="8">
    <source>
        <dbReference type="PROSITE" id="PS51379"/>
    </source>
</evidence>
<evidence type="ECO:0000256" key="2">
    <source>
        <dbReference type="ARBA" id="ARBA00022485"/>
    </source>
</evidence>
<dbReference type="GO" id="GO:0046872">
    <property type="term" value="F:metal ion binding"/>
    <property type="evidence" value="ECO:0007669"/>
    <property type="project" value="UniProtKB-KW"/>
</dbReference>
<feature type="transmembrane region" description="Helical" evidence="7">
    <location>
        <begin position="329"/>
        <end position="349"/>
    </location>
</feature>
<proteinExistence type="predicted"/>
<dbReference type="SUPFAM" id="SSF54862">
    <property type="entry name" value="4Fe-4S ferredoxins"/>
    <property type="match status" value="1"/>
</dbReference>
<dbReference type="NCBIfam" id="TIGR02745">
    <property type="entry name" value="ccoG_rdxA_fixG"/>
    <property type="match status" value="1"/>
</dbReference>
<dbReference type="GO" id="GO:0051539">
    <property type="term" value="F:4 iron, 4 sulfur cluster binding"/>
    <property type="evidence" value="ECO:0007669"/>
    <property type="project" value="UniProtKB-KW"/>
</dbReference>
<evidence type="ECO:0000313" key="10">
    <source>
        <dbReference type="Proteomes" id="UP000306196"/>
    </source>
</evidence>
<accession>A0A5R8KFR6</accession>
<keyword evidence="5" id="KW-0408">Iron</keyword>
<dbReference type="Pfam" id="PF11614">
    <property type="entry name" value="FixG_C"/>
    <property type="match status" value="1"/>
</dbReference>
<dbReference type="InterPro" id="IPR051684">
    <property type="entry name" value="Electron_Trans/Redox"/>
</dbReference>
<dbReference type="Gene3D" id="2.60.40.10">
    <property type="entry name" value="Immunoglobulins"/>
    <property type="match status" value="1"/>
</dbReference>
<comment type="caution">
    <text evidence="9">The sequence shown here is derived from an EMBL/GenBank/DDBJ whole genome shotgun (WGS) entry which is preliminary data.</text>
</comment>
<feature type="transmembrane region" description="Helical" evidence="7">
    <location>
        <begin position="82"/>
        <end position="99"/>
    </location>
</feature>
<dbReference type="InterPro" id="IPR013783">
    <property type="entry name" value="Ig-like_fold"/>
</dbReference>
<gene>
    <name evidence="9" type="primary">ccoG</name>
    <name evidence="9" type="ORF">FEM03_10880</name>
</gene>
<dbReference type="RefSeq" id="WP_138086276.1">
    <property type="nucleotide sequence ID" value="NZ_VAUV01000007.1"/>
</dbReference>
<keyword evidence="7" id="KW-0812">Transmembrane</keyword>
<dbReference type="PROSITE" id="PS00198">
    <property type="entry name" value="4FE4S_FER_1"/>
    <property type="match status" value="1"/>
</dbReference>
<protein>
    <submittedName>
        <fullName evidence="9">Cytochrome c oxidase accessory protein CcoG</fullName>
    </submittedName>
</protein>
<dbReference type="Proteomes" id="UP000306196">
    <property type="component" value="Unassembled WGS sequence"/>
</dbReference>
<dbReference type="OrthoDB" id="9811700at2"/>
<keyword evidence="10" id="KW-1185">Reference proteome</keyword>
<dbReference type="EMBL" id="VAUV01000007">
    <property type="protein sequence ID" value="TLD70805.1"/>
    <property type="molecule type" value="Genomic_DNA"/>
</dbReference>
<keyword evidence="2" id="KW-0004">4Fe-4S</keyword>
<keyword evidence="1" id="KW-0813">Transport</keyword>
<keyword evidence="7" id="KW-1133">Transmembrane helix</keyword>
<organism evidence="9 10">
    <name type="scientific">Phragmitibacter flavus</name>
    <dbReference type="NCBI Taxonomy" id="2576071"/>
    <lineage>
        <taxon>Bacteria</taxon>
        <taxon>Pseudomonadati</taxon>
        <taxon>Verrucomicrobiota</taxon>
        <taxon>Verrucomicrobiia</taxon>
        <taxon>Verrucomicrobiales</taxon>
        <taxon>Verrucomicrobiaceae</taxon>
        <taxon>Phragmitibacter</taxon>
    </lineage>
</organism>